<feature type="domain" description="ApeI dehydratase-like" evidence="1">
    <location>
        <begin position="13"/>
        <end position="108"/>
    </location>
</feature>
<evidence type="ECO:0000313" key="2">
    <source>
        <dbReference type="EMBL" id="XDU73441.1"/>
    </source>
</evidence>
<dbReference type="Gene3D" id="3.10.129.10">
    <property type="entry name" value="Hotdog Thioesterase"/>
    <property type="match status" value="1"/>
</dbReference>
<name>A0AB39VTD2_9GAMM</name>
<dbReference type="PIRSF" id="PIRSF030962">
    <property type="entry name" value="Dehydrase_ECs4332_prd"/>
    <property type="match status" value="1"/>
</dbReference>
<proteinExistence type="predicted"/>
<protein>
    <submittedName>
        <fullName evidence="2">Hydroxymyristoyl-ACP dehydratase</fullName>
    </submittedName>
</protein>
<reference evidence="2" key="1">
    <citation type="submission" date="2024-07" db="EMBL/GenBank/DDBJ databases">
        <authorList>
            <person name="Biller S.J."/>
        </authorList>
    </citation>
    <scope>NUCLEOTIDE SEQUENCE</scope>
    <source>
        <strain evidence="2">WC2420</strain>
    </source>
</reference>
<dbReference type="InterPro" id="IPR054545">
    <property type="entry name" value="ApeI-like"/>
</dbReference>
<accession>A0AB39VTD2</accession>
<dbReference type="EMBL" id="CP165628">
    <property type="protein sequence ID" value="XDU73441.1"/>
    <property type="molecule type" value="Genomic_DNA"/>
</dbReference>
<dbReference type="InterPro" id="IPR016962">
    <property type="entry name" value="Dehydrase_ECs4332_prd"/>
</dbReference>
<dbReference type="AlphaFoldDB" id="A0AB39VTD2"/>
<dbReference type="InterPro" id="IPR029069">
    <property type="entry name" value="HotDog_dom_sf"/>
</dbReference>
<dbReference type="Pfam" id="PF22818">
    <property type="entry name" value="ApeI-like"/>
    <property type="match status" value="1"/>
</dbReference>
<evidence type="ECO:0000259" key="1">
    <source>
        <dbReference type="Pfam" id="PF22818"/>
    </source>
</evidence>
<dbReference type="SUPFAM" id="SSF54637">
    <property type="entry name" value="Thioesterase/thiol ester dehydrase-isomerase"/>
    <property type="match status" value="1"/>
</dbReference>
<gene>
    <name evidence="2" type="ORF">AB3G37_04865</name>
</gene>
<dbReference type="RefSeq" id="WP_369789872.1">
    <property type="nucleotide sequence ID" value="NZ_CP165628.1"/>
</dbReference>
<organism evidence="2">
    <name type="scientific">Rouxiella sp. WC2420</name>
    <dbReference type="NCBI Taxonomy" id="3234145"/>
    <lineage>
        <taxon>Bacteria</taxon>
        <taxon>Pseudomonadati</taxon>
        <taxon>Pseudomonadota</taxon>
        <taxon>Gammaproteobacteria</taxon>
        <taxon>Enterobacterales</taxon>
        <taxon>Yersiniaceae</taxon>
        <taxon>Rouxiella</taxon>
    </lineage>
</organism>
<sequence length="113" mass="12886">MMLPLVLSKHCLDHSLMLELQLPADLFWFKGHFPGQPILPGVSQLNWVIHFARQDLGVINNFAGFDVIKFQRPLLPEQKVSLSIEWLQDKNKLIFSFDSGERQASSGKINLCP</sequence>